<dbReference type="PANTHER" id="PTHR33446:SF2">
    <property type="entry name" value="PROTEIN TONB"/>
    <property type="match status" value="1"/>
</dbReference>
<feature type="compositionally biased region" description="Pro residues" evidence="11">
    <location>
        <begin position="66"/>
        <end position="82"/>
    </location>
</feature>
<dbReference type="InterPro" id="IPR006260">
    <property type="entry name" value="TonB/TolA_C"/>
</dbReference>
<dbReference type="PRINTS" id="PR01374">
    <property type="entry name" value="TONBPROTEIN"/>
</dbReference>
<feature type="region of interest" description="Disordered" evidence="11">
    <location>
        <begin position="66"/>
        <end position="89"/>
    </location>
</feature>
<dbReference type="PROSITE" id="PS52015">
    <property type="entry name" value="TONB_CTD"/>
    <property type="match status" value="1"/>
</dbReference>
<dbReference type="GO" id="GO:0098797">
    <property type="term" value="C:plasma membrane protein complex"/>
    <property type="evidence" value="ECO:0007669"/>
    <property type="project" value="TreeGrafter"/>
</dbReference>
<evidence type="ECO:0000256" key="4">
    <source>
        <dbReference type="ARBA" id="ARBA00022475"/>
    </source>
</evidence>
<comment type="subcellular location">
    <subcellularLocation>
        <location evidence="1 10">Cell inner membrane</location>
        <topology evidence="1 10">Single-pass membrane protein</topology>
        <orientation evidence="1 10">Periplasmic side</orientation>
    </subcellularLocation>
</comment>
<gene>
    <name evidence="13" type="ordered locus">Galf_2617</name>
</gene>
<evidence type="ECO:0000313" key="14">
    <source>
        <dbReference type="Proteomes" id="UP000001235"/>
    </source>
</evidence>
<dbReference type="InterPro" id="IPR003538">
    <property type="entry name" value="TonB"/>
</dbReference>
<keyword evidence="7 10" id="KW-0653">Protein transport</keyword>
<dbReference type="PANTHER" id="PTHR33446">
    <property type="entry name" value="PROTEIN TONB-RELATED"/>
    <property type="match status" value="1"/>
</dbReference>
<evidence type="ECO:0000259" key="12">
    <source>
        <dbReference type="PROSITE" id="PS52015"/>
    </source>
</evidence>
<comment type="function">
    <text evidence="10">Interacts with outer membrane receptor proteins that carry out high-affinity binding and energy dependent uptake into the periplasmic space of specific substrates. It could act to transduce energy from the cytoplasmic membrane to specific energy-requiring processes in the outer membrane, resulting in the release into the periplasm of ligands bound by these outer membrane proteins.</text>
</comment>
<keyword evidence="3 10" id="KW-0813">Transport</keyword>
<evidence type="ECO:0000256" key="3">
    <source>
        <dbReference type="ARBA" id="ARBA00022448"/>
    </source>
</evidence>
<keyword evidence="5 10" id="KW-0997">Cell inner membrane</keyword>
<evidence type="ECO:0000256" key="5">
    <source>
        <dbReference type="ARBA" id="ARBA00022519"/>
    </source>
</evidence>
<dbReference type="eggNOG" id="COG0810">
    <property type="taxonomic scope" value="Bacteria"/>
</dbReference>
<evidence type="ECO:0000313" key="13">
    <source>
        <dbReference type="EMBL" id="ADL56614.1"/>
    </source>
</evidence>
<reference evidence="13 14" key="1">
    <citation type="submission" date="2010-08" db="EMBL/GenBank/DDBJ databases">
        <title>Complete sequence of Gallionella capsiferriformans ES-2.</title>
        <authorList>
            <consortium name="US DOE Joint Genome Institute"/>
            <person name="Lucas S."/>
            <person name="Copeland A."/>
            <person name="Lapidus A."/>
            <person name="Cheng J.-F."/>
            <person name="Bruce D."/>
            <person name="Goodwin L."/>
            <person name="Pitluck S."/>
            <person name="Chertkov O."/>
            <person name="Davenport K.W."/>
            <person name="Detter J.C."/>
            <person name="Han C."/>
            <person name="Tapia R."/>
            <person name="Land M."/>
            <person name="Hauser L."/>
            <person name="Chang Y.-J."/>
            <person name="Jeffries C."/>
            <person name="Kyrpides N."/>
            <person name="Ivanova N."/>
            <person name="Mikhailova N."/>
            <person name="Shelobolina E.S."/>
            <person name="Picardal F."/>
            <person name="Roden E."/>
            <person name="Emerson D."/>
            <person name="Woyke T."/>
        </authorList>
    </citation>
    <scope>NUCLEOTIDE SEQUENCE [LARGE SCALE GENOMIC DNA]</scope>
    <source>
        <strain evidence="13 14">ES-2</strain>
    </source>
</reference>
<protein>
    <recommendedName>
        <fullName evidence="10">Protein TonB</fullName>
    </recommendedName>
</protein>
<evidence type="ECO:0000256" key="10">
    <source>
        <dbReference type="RuleBase" id="RU362123"/>
    </source>
</evidence>
<dbReference type="AlphaFoldDB" id="D9SCN3"/>
<keyword evidence="14" id="KW-1185">Reference proteome</keyword>
<name>D9SCN3_GALCS</name>
<evidence type="ECO:0000256" key="11">
    <source>
        <dbReference type="SAM" id="MobiDB-lite"/>
    </source>
</evidence>
<accession>D9SCN3</accession>
<evidence type="ECO:0000256" key="8">
    <source>
        <dbReference type="ARBA" id="ARBA00022989"/>
    </source>
</evidence>
<keyword evidence="6" id="KW-0812">Transmembrane</keyword>
<dbReference type="HOGENOM" id="CLU_076057_2_0_4"/>
<keyword evidence="8" id="KW-1133">Transmembrane helix</keyword>
<keyword evidence="10" id="KW-0735">Signal-anchor</keyword>
<proteinExistence type="inferred from homology"/>
<dbReference type="Pfam" id="PF03544">
    <property type="entry name" value="TonB_C"/>
    <property type="match status" value="1"/>
</dbReference>
<evidence type="ECO:0000256" key="9">
    <source>
        <dbReference type="ARBA" id="ARBA00023136"/>
    </source>
</evidence>
<dbReference type="NCBIfam" id="TIGR01352">
    <property type="entry name" value="tonB_Cterm"/>
    <property type="match status" value="1"/>
</dbReference>
<keyword evidence="9" id="KW-0472">Membrane</keyword>
<dbReference type="GO" id="GO:0030288">
    <property type="term" value="C:outer membrane-bounded periplasmic space"/>
    <property type="evidence" value="ECO:0007669"/>
    <property type="project" value="InterPro"/>
</dbReference>
<evidence type="ECO:0000256" key="6">
    <source>
        <dbReference type="ARBA" id="ARBA00022692"/>
    </source>
</evidence>
<dbReference type="Proteomes" id="UP000001235">
    <property type="component" value="Chromosome"/>
</dbReference>
<dbReference type="GO" id="GO:0031992">
    <property type="term" value="F:energy transducer activity"/>
    <property type="evidence" value="ECO:0007669"/>
    <property type="project" value="InterPro"/>
</dbReference>
<evidence type="ECO:0000256" key="1">
    <source>
        <dbReference type="ARBA" id="ARBA00004383"/>
    </source>
</evidence>
<dbReference type="OrthoDB" id="9792439at2"/>
<evidence type="ECO:0000256" key="2">
    <source>
        <dbReference type="ARBA" id="ARBA00006555"/>
    </source>
</evidence>
<comment type="similarity">
    <text evidence="2 10">Belongs to the TonB family.</text>
</comment>
<dbReference type="InterPro" id="IPR051045">
    <property type="entry name" value="TonB-dependent_transducer"/>
</dbReference>
<dbReference type="SUPFAM" id="SSF74653">
    <property type="entry name" value="TolA/TonB C-terminal domain"/>
    <property type="match status" value="1"/>
</dbReference>
<dbReference type="GO" id="GO:0015031">
    <property type="term" value="P:protein transport"/>
    <property type="evidence" value="ECO:0007669"/>
    <property type="project" value="UniProtKB-UniRule"/>
</dbReference>
<dbReference type="STRING" id="395494.Galf_2617"/>
<feature type="domain" description="TonB C-terminal" evidence="12">
    <location>
        <begin position="131"/>
        <end position="225"/>
    </location>
</feature>
<dbReference type="RefSeq" id="WP_013294534.1">
    <property type="nucleotide sequence ID" value="NC_014394.1"/>
</dbReference>
<evidence type="ECO:0000256" key="7">
    <source>
        <dbReference type="ARBA" id="ARBA00022927"/>
    </source>
</evidence>
<dbReference type="KEGG" id="gca:Galf_2617"/>
<dbReference type="InterPro" id="IPR037682">
    <property type="entry name" value="TonB_C"/>
</dbReference>
<dbReference type="GO" id="GO:0015891">
    <property type="term" value="P:siderophore transport"/>
    <property type="evidence" value="ECO:0007669"/>
    <property type="project" value="InterPro"/>
</dbReference>
<dbReference type="EMBL" id="CP002159">
    <property type="protein sequence ID" value="ADL56614.1"/>
    <property type="molecule type" value="Genomic_DNA"/>
</dbReference>
<organism evidence="13 14">
    <name type="scientific">Gallionella capsiferriformans (strain ES-2)</name>
    <name type="common">Gallionella ferruginea capsiferriformans (strain ES-2)</name>
    <dbReference type="NCBI Taxonomy" id="395494"/>
    <lineage>
        <taxon>Bacteria</taxon>
        <taxon>Pseudomonadati</taxon>
        <taxon>Pseudomonadota</taxon>
        <taxon>Betaproteobacteria</taxon>
        <taxon>Nitrosomonadales</taxon>
        <taxon>Gallionellaceae</taxon>
        <taxon>Gallionella</taxon>
    </lineage>
</organism>
<keyword evidence="4 10" id="KW-1003">Cell membrane</keyword>
<dbReference type="GO" id="GO:0055085">
    <property type="term" value="P:transmembrane transport"/>
    <property type="evidence" value="ECO:0007669"/>
    <property type="project" value="InterPro"/>
</dbReference>
<sequence>MSALLSATPMIIQRSFTINPENQPQRWLVVALVVLLHTCFGGVWILSPAESIPAVKEMTVSMLLPTPPAIQPEAPPPKPQPKIEPSVQPLSKPVVREVADVAPMPLTAPPIADASPAPAPAVSAPAVADTEPDYKAGYLHNVRPAYPMVARKMGWEGKVILNVEVLAEGACGAVSVFSSSGRDVLDNAAIHAVKGWHFSPARHGGHTVTKWFKVPINFSLEDGEV</sequence>
<dbReference type="Gene3D" id="3.30.1150.10">
    <property type="match status" value="1"/>
</dbReference>